<gene>
    <name evidence="2" type="ORF">DSTB1V02_LOCUS10297</name>
</gene>
<proteinExistence type="predicted"/>
<dbReference type="Proteomes" id="UP000677054">
    <property type="component" value="Unassembled WGS sequence"/>
</dbReference>
<accession>A0A7R9FPW5</accession>
<feature type="region of interest" description="Disordered" evidence="1">
    <location>
        <begin position="1"/>
        <end position="104"/>
    </location>
</feature>
<dbReference type="AlphaFoldDB" id="A0A7R9FPW5"/>
<feature type="compositionally biased region" description="Basic and acidic residues" evidence="1">
    <location>
        <begin position="52"/>
        <end position="74"/>
    </location>
</feature>
<keyword evidence="3" id="KW-1185">Reference proteome</keyword>
<name>A0A7R9FPW5_9CRUS</name>
<feature type="compositionally biased region" description="Basic and acidic residues" evidence="1">
    <location>
        <begin position="1"/>
        <end position="22"/>
    </location>
</feature>
<evidence type="ECO:0000313" key="2">
    <source>
        <dbReference type="EMBL" id="CAD7250524.1"/>
    </source>
</evidence>
<dbReference type="EMBL" id="LR902424">
    <property type="protein sequence ID" value="CAD7250524.1"/>
    <property type="molecule type" value="Genomic_DNA"/>
</dbReference>
<dbReference type="EMBL" id="CAJPEV010002907">
    <property type="protein sequence ID" value="CAG0898388.1"/>
    <property type="molecule type" value="Genomic_DNA"/>
</dbReference>
<reference evidence="2" key="1">
    <citation type="submission" date="2020-11" db="EMBL/GenBank/DDBJ databases">
        <authorList>
            <person name="Tran Van P."/>
        </authorList>
    </citation>
    <scope>NUCLEOTIDE SEQUENCE</scope>
</reference>
<evidence type="ECO:0000256" key="1">
    <source>
        <dbReference type="SAM" id="MobiDB-lite"/>
    </source>
</evidence>
<organism evidence="2">
    <name type="scientific">Darwinula stevensoni</name>
    <dbReference type="NCBI Taxonomy" id="69355"/>
    <lineage>
        <taxon>Eukaryota</taxon>
        <taxon>Metazoa</taxon>
        <taxon>Ecdysozoa</taxon>
        <taxon>Arthropoda</taxon>
        <taxon>Crustacea</taxon>
        <taxon>Oligostraca</taxon>
        <taxon>Ostracoda</taxon>
        <taxon>Podocopa</taxon>
        <taxon>Podocopida</taxon>
        <taxon>Darwinulocopina</taxon>
        <taxon>Darwinuloidea</taxon>
        <taxon>Darwinulidae</taxon>
        <taxon>Darwinula</taxon>
    </lineage>
</organism>
<protein>
    <submittedName>
        <fullName evidence="2">Uncharacterized protein</fullName>
    </submittedName>
</protein>
<evidence type="ECO:0000313" key="3">
    <source>
        <dbReference type="Proteomes" id="UP000677054"/>
    </source>
</evidence>
<sequence length="104" mass="12282">RLEENRPANNTEEKNEILRESPKPSAPDQRRKSSLFGRIRKSMWRNNSEPAQRLEENRPANNTEEKNEILRESPKPSAPDQRRKSSLFGRIRKSMWRNNSEPAQ</sequence>
<feature type="non-terminal residue" evidence="2">
    <location>
        <position position="104"/>
    </location>
</feature>